<name>A0A0R1WTX6_9LACO</name>
<evidence type="ECO:0000313" key="2">
    <source>
        <dbReference type="Proteomes" id="UP000051054"/>
    </source>
</evidence>
<organism evidence="1 2">
    <name type="scientific">Ligilactobacillus hayakitensis DSM 18933 = JCM 14209</name>
    <dbReference type="NCBI Taxonomy" id="1423755"/>
    <lineage>
        <taxon>Bacteria</taxon>
        <taxon>Bacillati</taxon>
        <taxon>Bacillota</taxon>
        <taxon>Bacilli</taxon>
        <taxon>Lactobacillales</taxon>
        <taxon>Lactobacillaceae</taxon>
        <taxon>Ligilactobacillus</taxon>
    </lineage>
</organism>
<comment type="caution">
    <text evidence="1">The sequence shown here is derived from an EMBL/GenBank/DDBJ whole genome shotgun (WGS) entry which is preliminary data.</text>
</comment>
<reference evidence="1 2" key="1">
    <citation type="journal article" date="2015" name="Genome Announc.">
        <title>Expanding the biotechnology potential of lactobacilli through comparative genomics of 213 strains and associated genera.</title>
        <authorList>
            <person name="Sun Z."/>
            <person name="Harris H.M."/>
            <person name="McCann A."/>
            <person name="Guo C."/>
            <person name="Argimon S."/>
            <person name="Zhang W."/>
            <person name="Yang X."/>
            <person name="Jeffery I.B."/>
            <person name="Cooney J.C."/>
            <person name="Kagawa T.F."/>
            <person name="Liu W."/>
            <person name="Song Y."/>
            <person name="Salvetti E."/>
            <person name="Wrobel A."/>
            <person name="Rasinkangas P."/>
            <person name="Parkhill J."/>
            <person name="Rea M.C."/>
            <person name="O'Sullivan O."/>
            <person name="Ritari J."/>
            <person name="Douillard F.P."/>
            <person name="Paul Ross R."/>
            <person name="Yang R."/>
            <person name="Briner A.E."/>
            <person name="Felis G.E."/>
            <person name="de Vos W.M."/>
            <person name="Barrangou R."/>
            <person name="Klaenhammer T.R."/>
            <person name="Caufield P.W."/>
            <person name="Cui Y."/>
            <person name="Zhang H."/>
            <person name="O'Toole P.W."/>
        </authorList>
    </citation>
    <scope>NUCLEOTIDE SEQUENCE [LARGE SCALE GENOMIC DNA]</scope>
    <source>
        <strain evidence="1 2">DSM 18933</strain>
    </source>
</reference>
<keyword evidence="2" id="KW-1185">Reference proteome</keyword>
<gene>
    <name evidence="1" type="ORF">FC40_GL001076</name>
</gene>
<dbReference type="RefSeq" id="WP_025022247.1">
    <property type="nucleotide sequence ID" value="NZ_AZGD01000100.1"/>
</dbReference>
<dbReference type="Proteomes" id="UP000051054">
    <property type="component" value="Unassembled WGS sequence"/>
</dbReference>
<sequence>MSEEIILSEQTKGLIEDIKKIFPGGVKINEKTEEKRGFVRHDQAQQYLRGGELVVDLYDMTQPDYTVMHELLHFLHMFNGAPQISFNLTTKNKDIDTKFMATALEIYDTVMHDYVYRKQQEMNVMTDEIQELYFKGVLAVLKPEPKERDNWMVLRLLTLLDCLLFFKDEQDNILPKLEELYPQSLKGAKKLYQILADADLSTAFIMRRTVVKLFKAFDQQLEDWGMVPMHLNEFATLSVVLSERQQRLQVKQLFEIVHSPLTENLKFKDAYVGRWKNDGQNSFVIADPGKKASQTFIEYYEMPVTQFLSQLGIEFMTR</sequence>
<protein>
    <submittedName>
        <fullName evidence="1">Ipab evca family protein</fullName>
    </submittedName>
</protein>
<dbReference type="STRING" id="1423755.FC40_GL001076"/>
<dbReference type="AlphaFoldDB" id="A0A0R1WTX6"/>
<dbReference type="eggNOG" id="ENOG502ZU5A">
    <property type="taxonomic scope" value="Bacteria"/>
</dbReference>
<dbReference type="PATRIC" id="fig|1423755.3.peg.1137"/>
<dbReference type="OrthoDB" id="2246846at2"/>
<evidence type="ECO:0000313" key="1">
    <source>
        <dbReference type="EMBL" id="KRM17868.1"/>
    </source>
</evidence>
<dbReference type="EMBL" id="AZGD01000100">
    <property type="protein sequence ID" value="KRM17868.1"/>
    <property type="molecule type" value="Genomic_DNA"/>
</dbReference>
<accession>A0A0R1WTX6</accession>
<proteinExistence type="predicted"/>